<dbReference type="CDD" id="cd16012">
    <property type="entry name" value="ALP"/>
    <property type="match status" value="1"/>
</dbReference>
<keyword evidence="12" id="KW-0325">Glycoprotein</keyword>
<comment type="similarity">
    <text evidence="2 16">Belongs to the alkaline phosphatase family.</text>
</comment>
<feature type="binding site" evidence="15">
    <location>
        <position position="376"/>
    </location>
    <ligand>
        <name>Zn(2+)</name>
        <dbReference type="ChEBI" id="CHEBI:29105"/>
        <label>2</label>
    </ligand>
</feature>
<evidence type="ECO:0000256" key="18">
    <source>
        <dbReference type="SAM" id="SignalP"/>
    </source>
</evidence>
<feature type="binding site" evidence="15">
    <location>
        <position position="169"/>
    </location>
    <ligand>
        <name>Mg(2+)</name>
        <dbReference type="ChEBI" id="CHEBI:18420"/>
    </ligand>
</feature>
<feature type="binding site" evidence="15">
    <location>
        <position position="456"/>
    </location>
    <ligand>
        <name>Zn(2+)</name>
        <dbReference type="ChEBI" id="CHEBI:29105"/>
        <label>2</label>
    </ligand>
</feature>
<evidence type="ECO:0000313" key="20">
    <source>
        <dbReference type="Proteomes" id="UP001168821"/>
    </source>
</evidence>
<gene>
    <name evidence="19" type="ORF">Zmor_013539</name>
</gene>
<feature type="binding site" evidence="15">
    <location>
        <position position="338"/>
    </location>
    <ligand>
        <name>Zn(2+)</name>
        <dbReference type="ChEBI" id="CHEBI:29105"/>
        <label>2</label>
    </ligand>
</feature>
<evidence type="ECO:0000256" key="5">
    <source>
        <dbReference type="ARBA" id="ARBA00022553"/>
    </source>
</evidence>
<evidence type="ECO:0000256" key="11">
    <source>
        <dbReference type="ARBA" id="ARBA00023136"/>
    </source>
</evidence>
<dbReference type="GO" id="GO:0098552">
    <property type="term" value="C:side of membrane"/>
    <property type="evidence" value="ECO:0007669"/>
    <property type="project" value="UniProtKB-KW"/>
</dbReference>
<dbReference type="InterPro" id="IPR018299">
    <property type="entry name" value="Alkaline_phosphatase_AS"/>
</dbReference>
<proteinExistence type="inferred from homology"/>
<keyword evidence="13" id="KW-0449">Lipoprotein</keyword>
<evidence type="ECO:0000256" key="17">
    <source>
        <dbReference type="RuleBase" id="RU003947"/>
    </source>
</evidence>
<feature type="binding site" evidence="15">
    <location>
        <position position="375"/>
    </location>
    <ligand>
        <name>Zn(2+)</name>
        <dbReference type="ChEBI" id="CHEBI:29105"/>
        <label>2</label>
    </ligand>
</feature>
<evidence type="ECO:0000256" key="16">
    <source>
        <dbReference type="RuleBase" id="RU003946"/>
    </source>
</evidence>
<keyword evidence="5" id="KW-0597">Phosphoprotein</keyword>
<dbReference type="Pfam" id="PF00245">
    <property type="entry name" value="Alk_phosphatase"/>
    <property type="match status" value="1"/>
</dbReference>
<feature type="binding site" evidence="15">
    <location>
        <position position="334"/>
    </location>
    <ligand>
        <name>Zn(2+)</name>
        <dbReference type="ChEBI" id="CHEBI:29105"/>
        <label>2</label>
    </ligand>
</feature>
<keyword evidence="7 15" id="KW-0479">Metal-binding</keyword>
<dbReference type="PROSITE" id="PS00123">
    <property type="entry name" value="ALKALINE_PHOSPHATASE"/>
    <property type="match status" value="1"/>
</dbReference>
<comment type="cofactor">
    <cofactor evidence="15">
        <name>Mg(2+)</name>
        <dbReference type="ChEBI" id="CHEBI:18420"/>
    </cofactor>
    <text evidence="15">Binds 1 Mg(2+) ion.</text>
</comment>
<dbReference type="EC" id="3.1.3.1" evidence="3 17"/>
<evidence type="ECO:0000256" key="2">
    <source>
        <dbReference type="ARBA" id="ARBA00005984"/>
    </source>
</evidence>
<evidence type="ECO:0000256" key="15">
    <source>
        <dbReference type="PIRSR" id="PIRSR601952-2"/>
    </source>
</evidence>
<comment type="subcellular location">
    <subcellularLocation>
        <location evidence="1">Cell membrane</location>
        <topology evidence="1">Lipid-anchor</topology>
        <topology evidence="1">GPI-anchor</topology>
    </subcellularLocation>
</comment>
<feature type="binding site" evidence="15">
    <location>
        <position position="60"/>
    </location>
    <ligand>
        <name>Zn(2+)</name>
        <dbReference type="ChEBI" id="CHEBI:29105"/>
        <label>2</label>
    </ligand>
</feature>
<dbReference type="FunFam" id="3.40.720.10:FF:000008">
    <property type="entry name" value="Alkaline phosphatase"/>
    <property type="match status" value="1"/>
</dbReference>
<evidence type="ECO:0000256" key="3">
    <source>
        <dbReference type="ARBA" id="ARBA00012647"/>
    </source>
</evidence>
<dbReference type="SMR" id="A0AA38IFN2"/>
<name>A0AA38IFN2_9CUCU</name>
<feature type="binding site" evidence="15">
    <location>
        <position position="167"/>
    </location>
    <ligand>
        <name>Mg(2+)</name>
        <dbReference type="ChEBI" id="CHEBI:18420"/>
    </ligand>
</feature>
<evidence type="ECO:0000256" key="1">
    <source>
        <dbReference type="ARBA" id="ARBA00004609"/>
    </source>
</evidence>
<dbReference type="PANTHER" id="PTHR11596:SF5">
    <property type="entry name" value="ALKALINE PHOSPHATASE"/>
    <property type="match status" value="1"/>
</dbReference>
<dbReference type="Gene3D" id="3.40.720.10">
    <property type="entry name" value="Alkaline Phosphatase, subunit A"/>
    <property type="match status" value="1"/>
</dbReference>
<dbReference type="Proteomes" id="UP001168821">
    <property type="component" value="Unassembled WGS sequence"/>
</dbReference>
<keyword evidence="8 17" id="KW-0378">Hydrolase</keyword>
<dbReference type="InterPro" id="IPR017850">
    <property type="entry name" value="Alkaline_phosphatase_core_sf"/>
</dbReference>
<feature type="signal peptide" evidence="18">
    <location>
        <begin position="1"/>
        <end position="22"/>
    </location>
</feature>
<organism evidence="19 20">
    <name type="scientific">Zophobas morio</name>
    <dbReference type="NCBI Taxonomy" id="2755281"/>
    <lineage>
        <taxon>Eukaryota</taxon>
        <taxon>Metazoa</taxon>
        <taxon>Ecdysozoa</taxon>
        <taxon>Arthropoda</taxon>
        <taxon>Hexapoda</taxon>
        <taxon>Insecta</taxon>
        <taxon>Pterygota</taxon>
        <taxon>Neoptera</taxon>
        <taxon>Endopterygota</taxon>
        <taxon>Coleoptera</taxon>
        <taxon>Polyphaga</taxon>
        <taxon>Cucujiformia</taxon>
        <taxon>Tenebrionidae</taxon>
        <taxon>Zophobas</taxon>
    </lineage>
</organism>
<evidence type="ECO:0000256" key="14">
    <source>
        <dbReference type="PIRSR" id="PIRSR601952-1"/>
    </source>
</evidence>
<dbReference type="SUPFAM" id="SSF53649">
    <property type="entry name" value="Alkaline phosphatase-like"/>
    <property type="match status" value="1"/>
</dbReference>
<comment type="catalytic activity">
    <reaction evidence="17">
        <text>a phosphate monoester + H2O = an alcohol + phosphate</text>
        <dbReference type="Rhea" id="RHEA:15017"/>
        <dbReference type="ChEBI" id="CHEBI:15377"/>
        <dbReference type="ChEBI" id="CHEBI:30879"/>
        <dbReference type="ChEBI" id="CHEBI:43474"/>
        <dbReference type="ChEBI" id="CHEBI:67140"/>
        <dbReference type="EC" id="3.1.3.1"/>
    </reaction>
</comment>
<accession>A0AA38IFN2</accession>
<evidence type="ECO:0000256" key="4">
    <source>
        <dbReference type="ARBA" id="ARBA00022475"/>
    </source>
</evidence>
<feature type="active site" description="Phosphoserine intermediate" evidence="14">
    <location>
        <position position="104"/>
    </location>
</feature>
<protein>
    <recommendedName>
        <fullName evidence="3 17">Alkaline phosphatase</fullName>
        <ecNumber evidence="3 17">3.1.3.1</ecNumber>
    </recommendedName>
</protein>
<keyword evidence="10 15" id="KW-0460">Magnesium</keyword>
<feature type="chain" id="PRO_5041355511" description="Alkaline phosphatase" evidence="18">
    <location>
        <begin position="23"/>
        <end position="520"/>
    </location>
</feature>
<dbReference type="EMBL" id="JALNTZ010000004">
    <property type="protein sequence ID" value="KAJ3654346.1"/>
    <property type="molecule type" value="Genomic_DNA"/>
</dbReference>
<keyword evidence="20" id="KW-1185">Reference proteome</keyword>
<dbReference type="SMART" id="SM00098">
    <property type="entry name" value="alkPPc"/>
    <property type="match status" value="1"/>
</dbReference>
<keyword evidence="4" id="KW-1003">Cell membrane</keyword>
<evidence type="ECO:0000256" key="12">
    <source>
        <dbReference type="ARBA" id="ARBA00023180"/>
    </source>
</evidence>
<dbReference type="AlphaFoldDB" id="A0AA38IFN2"/>
<sequence>MYSLKFDVVVFILTIKLNSVLSSKEDSSYWFDLGKNDINNALNKPVIQGTAKNVILFVADGMGITTTTAARIYSATESGYLAFEQFPHVGILKTYNADKLVPDSASTATALFSGIKTNYKTSGVDSSVKLNDCEASLKPEARIDGLIKWAQDAGKSTGFVTTTRVTHATPSALYAHIPNRGWECESTIPDDSKKCKDIARQLVEDEPGKNINVIMGGGRQCLQSNTKDLPGDPVDTWACFSKDGRDLIKDWIQDKKGRDKTYAVVQNNEQLNSVKSSTEFVLGIFANGHMAMDYARNKSPKGMPSLSNMTQKAIELLHNNPEGYLLVVEGGLIDYAHHRGHARQALDETVSFSDAIRVALEKTDPQETLIVVTSDHSHSLVFTGYLSRGSNVLDVAQESVLDKIPYTSLLYGTGGPNNYQYSSINGTVSRADPSINDTRDYQYSQQAVVLTDEVTHGGSDVLVYAKGPMAHLFHTVHEQTYVAYVISYAAKMGQFKNNSQRIIVPSMFLVLNMLLMGISI</sequence>
<dbReference type="PANTHER" id="PTHR11596">
    <property type="entry name" value="ALKALINE PHOSPHATASE"/>
    <property type="match status" value="1"/>
</dbReference>
<keyword evidence="18" id="KW-0732">Signal</keyword>
<evidence type="ECO:0000256" key="7">
    <source>
        <dbReference type="ARBA" id="ARBA00022723"/>
    </source>
</evidence>
<dbReference type="PRINTS" id="PR00113">
    <property type="entry name" value="ALKPHPHTASE"/>
</dbReference>
<feature type="binding site" evidence="15">
    <location>
        <position position="329"/>
    </location>
    <ligand>
        <name>Mg(2+)</name>
        <dbReference type="ChEBI" id="CHEBI:18420"/>
    </ligand>
</feature>
<feature type="binding site" evidence="15">
    <location>
        <position position="60"/>
    </location>
    <ligand>
        <name>Mg(2+)</name>
        <dbReference type="ChEBI" id="CHEBI:18420"/>
    </ligand>
</feature>
<dbReference type="InterPro" id="IPR001952">
    <property type="entry name" value="Alkaline_phosphatase"/>
</dbReference>
<evidence type="ECO:0000256" key="9">
    <source>
        <dbReference type="ARBA" id="ARBA00022833"/>
    </source>
</evidence>
<evidence type="ECO:0000256" key="8">
    <source>
        <dbReference type="ARBA" id="ARBA00022801"/>
    </source>
</evidence>
<keyword evidence="9 15" id="KW-0862">Zinc</keyword>
<keyword evidence="6" id="KW-0336">GPI-anchor</keyword>
<dbReference type="GO" id="GO:0005886">
    <property type="term" value="C:plasma membrane"/>
    <property type="evidence" value="ECO:0007669"/>
    <property type="project" value="UniProtKB-SubCell"/>
</dbReference>
<evidence type="ECO:0000256" key="13">
    <source>
        <dbReference type="ARBA" id="ARBA00023288"/>
    </source>
</evidence>
<evidence type="ECO:0000256" key="10">
    <source>
        <dbReference type="ARBA" id="ARBA00022842"/>
    </source>
</evidence>
<evidence type="ECO:0000313" key="19">
    <source>
        <dbReference type="EMBL" id="KAJ3654346.1"/>
    </source>
</evidence>
<comment type="caution">
    <text evidence="19">The sequence shown here is derived from an EMBL/GenBank/DDBJ whole genome shotgun (WGS) entry which is preliminary data.</text>
</comment>
<comment type="cofactor">
    <cofactor evidence="15">
        <name>Zn(2+)</name>
        <dbReference type="ChEBI" id="CHEBI:29105"/>
    </cofactor>
    <text evidence="15">Binds 2 Zn(2+) ions.</text>
</comment>
<evidence type="ECO:0000256" key="6">
    <source>
        <dbReference type="ARBA" id="ARBA00022622"/>
    </source>
</evidence>
<dbReference type="GO" id="GO:0004035">
    <property type="term" value="F:alkaline phosphatase activity"/>
    <property type="evidence" value="ECO:0007669"/>
    <property type="project" value="UniProtKB-EC"/>
</dbReference>
<keyword evidence="11" id="KW-0472">Membrane</keyword>
<dbReference type="GO" id="GO:0046872">
    <property type="term" value="F:metal ion binding"/>
    <property type="evidence" value="ECO:0007669"/>
    <property type="project" value="UniProtKB-KW"/>
</dbReference>
<reference evidence="19" key="1">
    <citation type="journal article" date="2023" name="G3 (Bethesda)">
        <title>Whole genome assemblies of Zophobas morio and Tenebrio molitor.</title>
        <authorList>
            <person name="Kaur S."/>
            <person name="Stinson S.A."/>
            <person name="diCenzo G.C."/>
        </authorList>
    </citation>
    <scope>NUCLEOTIDE SEQUENCE</scope>
    <source>
        <strain evidence="19">QUZm001</strain>
    </source>
</reference>